<protein>
    <recommendedName>
        <fullName evidence="3">asparagine synthase (glutamine-hydrolyzing)</fullName>
        <ecNumber evidence="3">6.3.5.4</ecNumber>
    </recommendedName>
</protein>
<dbReference type="Proteomes" id="UP000030185">
    <property type="component" value="Unassembled WGS sequence"/>
</dbReference>
<accession>A0A098LA59</accession>
<evidence type="ECO:0000256" key="10">
    <source>
        <dbReference type="PIRSR" id="PIRSR001589-3"/>
    </source>
</evidence>
<evidence type="ECO:0000256" key="8">
    <source>
        <dbReference type="PIRSR" id="PIRSR001589-1"/>
    </source>
</evidence>
<comment type="similarity">
    <text evidence="2">Belongs to the asparagine synthetase family.</text>
</comment>
<keyword evidence="5 9" id="KW-0067">ATP-binding</keyword>
<feature type="binding site" evidence="9">
    <location>
        <begin position="362"/>
        <end position="363"/>
    </location>
    <ligand>
        <name>ATP</name>
        <dbReference type="ChEBI" id="CHEBI:30616"/>
    </ligand>
</feature>
<dbReference type="InterPro" id="IPR017932">
    <property type="entry name" value="GATase_2_dom"/>
</dbReference>
<dbReference type="PANTHER" id="PTHR43284:SF1">
    <property type="entry name" value="ASPARAGINE SYNTHETASE"/>
    <property type="match status" value="1"/>
</dbReference>
<evidence type="ECO:0000313" key="13">
    <source>
        <dbReference type="Proteomes" id="UP000030185"/>
    </source>
</evidence>
<feature type="active site" description="For GATase activity" evidence="8">
    <location>
        <position position="2"/>
    </location>
</feature>
<dbReference type="GO" id="GO:0005524">
    <property type="term" value="F:ATP binding"/>
    <property type="evidence" value="ECO:0007669"/>
    <property type="project" value="UniProtKB-KW"/>
</dbReference>
<evidence type="ECO:0000259" key="11">
    <source>
        <dbReference type="PROSITE" id="PS51278"/>
    </source>
</evidence>
<dbReference type="InterPro" id="IPR006426">
    <property type="entry name" value="Asn_synth_AEB"/>
</dbReference>
<dbReference type="AlphaFoldDB" id="A0A098LA59"/>
<dbReference type="eggNOG" id="COG0367">
    <property type="taxonomic scope" value="Bacteria"/>
</dbReference>
<keyword evidence="4 9" id="KW-0547">Nucleotide-binding</keyword>
<comment type="caution">
    <text evidence="12">The sequence shown here is derived from an EMBL/GenBank/DDBJ whole genome shotgun (WGS) entry which is preliminary data.</text>
</comment>
<dbReference type="OrthoDB" id="9763290at2"/>
<dbReference type="RefSeq" id="WP_045459407.1">
    <property type="nucleotide sequence ID" value="NZ_BBLT01000002.1"/>
</dbReference>
<comment type="pathway">
    <text evidence="1">Amino-acid biosynthesis; L-asparagine biosynthesis; L-asparagine from L-aspartate (L-Gln route): step 1/1.</text>
</comment>
<dbReference type="SUPFAM" id="SSF56235">
    <property type="entry name" value="N-terminal nucleophile aminohydrolases (Ntn hydrolases)"/>
    <property type="match status" value="1"/>
</dbReference>
<reference evidence="12 13" key="1">
    <citation type="submission" date="2014-09" db="EMBL/GenBank/DDBJ databases">
        <title>Sporocytophaga myxococcoides PG-01 genome sequencing.</title>
        <authorList>
            <person name="Liu L."/>
            <person name="Gao P.J."/>
            <person name="Chen G.J."/>
            <person name="Wang L.S."/>
        </authorList>
    </citation>
    <scope>NUCLEOTIDE SEQUENCE [LARGE SCALE GENOMIC DNA]</scope>
    <source>
        <strain evidence="12 13">PG-01</strain>
    </source>
</reference>
<name>A0A098LA59_9BACT</name>
<keyword evidence="8" id="KW-0061">Asparagine biosynthesis</keyword>
<feature type="binding site" evidence="9">
    <location>
        <position position="101"/>
    </location>
    <ligand>
        <name>L-glutamine</name>
        <dbReference type="ChEBI" id="CHEBI:58359"/>
    </ligand>
</feature>
<dbReference type="Pfam" id="PF13537">
    <property type="entry name" value="GATase_7"/>
    <property type="match status" value="1"/>
</dbReference>
<dbReference type="SUPFAM" id="SSF52402">
    <property type="entry name" value="Adenine nucleotide alpha hydrolases-like"/>
    <property type="match status" value="1"/>
</dbReference>
<dbReference type="STRING" id="153721.MYP_998"/>
<dbReference type="CDD" id="cd00712">
    <property type="entry name" value="AsnB"/>
    <property type="match status" value="1"/>
</dbReference>
<dbReference type="PANTHER" id="PTHR43284">
    <property type="entry name" value="ASPARAGINE SYNTHETASE (GLUTAMINE-HYDROLYZING)"/>
    <property type="match status" value="1"/>
</dbReference>
<dbReference type="EMBL" id="BBLT01000002">
    <property type="protein sequence ID" value="GAL83770.1"/>
    <property type="molecule type" value="Genomic_DNA"/>
</dbReference>
<keyword evidence="6 8" id="KW-0315">Glutamine amidotransferase</keyword>
<keyword evidence="13" id="KW-1185">Reference proteome</keyword>
<feature type="binding site" evidence="9">
    <location>
        <position position="288"/>
    </location>
    <ligand>
        <name>ATP</name>
        <dbReference type="ChEBI" id="CHEBI:30616"/>
    </ligand>
</feature>
<dbReference type="EC" id="6.3.5.4" evidence="3"/>
<dbReference type="Pfam" id="PF00733">
    <property type="entry name" value="Asn_synthase"/>
    <property type="match status" value="1"/>
</dbReference>
<evidence type="ECO:0000313" key="12">
    <source>
        <dbReference type="EMBL" id="GAL83770.1"/>
    </source>
</evidence>
<evidence type="ECO:0000256" key="2">
    <source>
        <dbReference type="ARBA" id="ARBA00005752"/>
    </source>
</evidence>
<organism evidence="12 13">
    <name type="scientific">Sporocytophaga myxococcoides</name>
    <dbReference type="NCBI Taxonomy" id="153721"/>
    <lineage>
        <taxon>Bacteria</taxon>
        <taxon>Pseudomonadati</taxon>
        <taxon>Bacteroidota</taxon>
        <taxon>Cytophagia</taxon>
        <taxon>Cytophagales</taxon>
        <taxon>Cytophagaceae</taxon>
        <taxon>Sporocytophaga</taxon>
    </lineage>
</organism>
<comment type="catalytic activity">
    <reaction evidence="7">
        <text>L-aspartate + L-glutamine + ATP + H2O = L-asparagine + L-glutamate + AMP + diphosphate + H(+)</text>
        <dbReference type="Rhea" id="RHEA:12228"/>
        <dbReference type="ChEBI" id="CHEBI:15377"/>
        <dbReference type="ChEBI" id="CHEBI:15378"/>
        <dbReference type="ChEBI" id="CHEBI:29985"/>
        <dbReference type="ChEBI" id="CHEBI:29991"/>
        <dbReference type="ChEBI" id="CHEBI:30616"/>
        <dbReference type="ChEBI" id="CHEBI:33019"/>
        <dbReference type="ChEBI" id="CHEBI:58048"/>
        <dbReference type="ChEBI" id="CHEBI:58359"/>
        <dbReference type="ChEBI" id="CHEBI:456215"/>
        <dbReference type="EC" id="6.3.5.4"/>
    </reaction>
</comment>
<evidence type="ECO:0000256" key="3">
    <source>
        <dbReference type="ARBA" id="ARBA00012737"/>
    </source>
</evidence>
<dbReference type="InterPro" id="IPR033738">
    <property type="entry name" value="AsnB_N"/>
</dbReference>
<dbReference type="Gene3D" id="3.60.20.10">
    <property type="entry name" value="Glutamine Phosphoribosylpyrophosphate, subunit 1, domain 1"/>
    <property type="match status" value="1"/>
</dbReference>
<dbReference type="GO" id="GO:0005829">
    <property type="term" value="C:cytosol"/>
    <property type="evidence" value="ECO:0007669"/>
    <property type="project" value="TreeGrafter"/>
</dbReference>
<evidence type="ECO:0000256" key="1">
    <source>
        <dbReference type="ARBA" id="ARBA00005187"/>
    </source>
</evidence>
<evidence type="ECO:0000256" key="4">
    <source>
        <dbReference type="ARBA" id="ARBA00022741"/>
    </source>
</evidence>
<evidence type="ECO:0000256" key="5">
    <source>
        <dbReference type="ARBA" id="ARBA00022840"/>
    </source>
</evidence>
<sequence>MCGITGIFAYNQIGSLYMINLVKAMNKLENRGPDWRGSYIDDNFGLGHRRLSIIDTSRSGDQPMKDETGRFILVYNGEIFNYQELRAGLINKGVSFNSNSDTEVLLKLLIFEGPACLEKLIGFFSFALIDTAENSILLARDRFGIKPLYYYEDEDKFLFASELKSLLAYNIERNVDNTAVLQYLQFGFIPAPHSIIKGVRKLEPGTYLNVKKRDLKVCRYYDLTEKSIPITDNYDTAKRKIIEMLDDSVEKRMISDVPLGAFLSGGIDSSVIVALASNYNKYLNTFSIGFKDEPFFDETKYAKLVADKFQTNHTVFTLTNEDLLEEVYNVLDYIDEPFSDSSVLPFYILSKRTSKKMKVALSGDGGDEVFGGYNKHFADYKIRQGGFLMNAATALLPLLKQLPSSRNSPFYNKVRQAIKLAEGAKLREADRYLLWCSLNNAKTLSEIFTKNFWANADEGELEQRNKYYQRFFKGKPDINQVLLSDINFVLPNDMLFKADMMSMANSLEVRTPFLDHRLVEYVNGLPSSFKIGESMQKRILQDAFKDILPKELYRRPKQGFDVPMMKWFKFELRPLIKEQLLEDEFIKEQGIFSPEYIKGIKEQLFGGKSIDQDKVWNLLVFQYWYRKYIFRYN</sequence>
<gene>
    <name evidence="12" type="ORF">MYP_998</name>
</gene>
<evidence type="ECO:0000256" key="6">
    <source>
        <dbReference type="ARBA" id="ARBA00022962"/>
    </source>
</evidence>
<feature type="site" description="Important for beta-aspartyl-AMP intermediate formation" evidence="10">
    <location>
        <position position="364"/>
    </location>
</feature>
<dbReference type="NCBIfam" id="TIGR01536">
    <property type="entry name" value="asn_synth_AEB"/>
    <property type="match status" value="1"/>
</dbReference>
<dbReference type="InterPro" id="IPR029055">
    <property type="entry name" value="Ntn_hydrolases_N"/>
</dbReference>
<dbReference type="GO" id="GO:0004066">
    <property type="term" value="F:asparagine synthase (glutamine-hydrolyzing) activity"/>
    <property type="evidence" value="ECO:0007669"/>
    <property type="project" value="UniProtKB-EC"/>
</dbReference>
<dbReference type="InterPro" id="IPR051786">
    <property type="entry name" value="ASN_synthetase/amidase"/>
</dbReference>
<feature type="domain" description="Glutamine amidotransferase type-2" evidence="11">
    <location>
        <begin position="2"/>
        <end position="213"/>
    </location>
</feature>
<dbReference type="GO" id="GO:0006529">
    <property type="term" value="P:asparagine biosynthetic process"/>
    <property type="evidence" value="ECO:0007669"/>
    <property type="project" value="UniProtKB-KW"/>
</dbReference>
<evidence type="ECO:0000256" key="9">
    <source>
        <dbReference type="PIRSR" id="PIRSR001589-2"/>
    </source>
</evidence>
<dbReference type="PROSITE" id="PS51278">
    <property type="entry name" value="GATASE_TYPE_2"/>
    <property type="match status" value="1"/>
</dbReference>
<keyword evidence="8" id="KW-0028">Amino-acid biosynthesis</keyword>
<dbReference type="InterPro" id="IPR014729">
    <property type="entry name" value="Rossmann-like_a/b/a_fold"/>
</dbReference>
<proteinExistence type="inferred from homology"/>
<dbReference type="PIRSF" id="PIRSF001589">
    <property type="entry name" value="Asn_synthetase_glu-h"/>
    <property type="match status" value="1"/>
</dbReference>
<dbReference type="Gene3D" id="3.40.50.620">
    <property type="entry name" value="HUPs"/>
    <property type="match status" value="1"/>
</dbReference>
<dbReference type="InterPro" id="IPR001962">
    <property type="entry name" value="Asn_synthase"/>
</dbReference>
<evidence type="ECO:0000256" key="7">
    <source>
        <dbReference type="ARBA" id="ARBA00048741"/>
    </source>
</evidence>
<dbReference type="CDD" id="cd01991">
    <property type="entry name" value="Asn_synthase_B_C"/>
    <property type="match status" value="1"/>
</dbReference>